<feature type="region of interest" description="Disordered" evidence="1">
    <location>
        <begin position="30"/>
        <end position="75"/>
    </location>
</feature>
<dbReference type="SUPFAM" id="SSF52266">
    <property type="entry name" value="SGNH hydrolase"/>
    <property type="match status" value="1"/>
</dbReference>
<dbReference type="PANTHER" id="PTHR30383:SF5">
    <property type="entry name" value="SGNH HYDROLASE-TYPE ESTERASE DOMAIN-CONTAINING PROTEIN"/>
    <property type="match status" value="1"/>
</dbReference>
<dbReference type="InterPro" id="IPR013830">
    <property type="entry name" value="SGNH_hydro"/>
</dbReference>
<dbReference type="PROSITE" id="PS51257">
    <property type="entry name" value="PROKAR_LIPOPROTEIN"/>
    <property type="match status" value="1"/>
</dbReference>
<evidence type="ECO:0000313" key="4">
    <source>
        <dbReference type="EMBL" id="GMA33547.1"/>
    </source>
</evidence>
<dbReference type="Proteomes" id="UP001157161">
    <property type="component" value="Unassembled WGS sequence"/>
</dbReference>
<dbReference type="GO" id="GO:0004622">
    <property type="term" value="F:phosphatidylcholine lysophospholipase activity"/>
    <property type="evidence" value="ECO:0007669"/>
    <property type="project" value="TreeGrafter"/>
</dbReference>
<name>A0AA37XI99_9MICO</name>
<evidence type="ECO:0000259" key="3">
    <source>
        <dbReference type="Pfam" id="PF13472"/>
    </source>
</evidence>
<feature type="chain" id="PRO_5041259880" evidence="2">
    <location>
        <begin position="36"/>
        <end position="325"/>
    </location>
</feature>
<evidence type="ECO:0000256" key="1">
    <source>
        <dbReference type="SAM" id="MobiDB-lite"/>
    </source>
</evidence>
<reference evidence="4" key="2">
    <citation type="submission" date="2023-02" db="EMBL/GenBank/DDBJ databases">
        <authorList>
            <person name="Sun Q."/>
            <person name="Mori K."/>
        </authorList>
    </citation>
    <scope>NUCLEOTIDE SEQUENCE</scope>
    <source>
        <strain evidence="4">NBRC 112290</strain>
    </source>
</reference>
<keyword evidence="5" id="KW-1185">Reference proteome</keyword>
<dbReference type="InterPro" id="IPR036514">
    <property type="entry name" value="SGNH_hydro_sf"/>
</dbReference>
<feature type="domain" description="SGNH hydrolase-type esterase" evidence="3">
    <location>
        <begin position="85"/>
        <end position="307"/>
    </location>
</feature>
<accession>A0AA37XI99</accession>
<feature type="compositionally biased region" description="Low complexity" evidence="1">
    <location>
        <begin position="40"/>
        <end position="75"/>
    </location>
</feature>
<protein>
    <submittedName>
        <fullName evidence="4">Lipoprotein</fullName>
    </submittedName>
</protein>
<dbReference type="AlphaFoldDB" id="A0AA37XI99"/>
<organism evidence="4 5">
    <name type="scientific">Litorihabitans aurantiacus</name>
    <dbReference type="NCBI Taxonomy" id="1930061"/>
    <lineage>
        <taxon>Bacteria</taxon>
        <taxon>Bacillati</taxon>
        <taxon>Actinomycetota</taxon>
        <taxon>Actinomycetes</taxon>
        <taxon>Micrococcales</taxon>
        <taxon>Beutenbergiaceae</taxon>
        <taxon>Litorihabitans</taxon>
    </lineage>
</organism>
<reference evidence="4" key="1">
    <citation type="journal article" date="2014" name="Int. J. Syst. Evol. Microbiol.">
        <title>Complete genome sequence of Corynebacterium casei LMG S-19264T (=DSM 44701T), isolated from a smear-ripened cheese.</title>
        <authorList>
            <consortium name="US DOE Joint Genome Institute (JGI-PGF)"/>
            <person name="Walter F."/>
            <person name="Albersmeier A."/>
            <person name="Kalinowski J."/>
            <person name="Ruckert C."/>
        </authorList>
    </citation>
    <scope>NUCLEOTIDE SEQUENCE</scope>
    <source>
        <strain evidence="4">NBRC 112290</strain>
    </source>
</reference>
<keyword evidence="2" id="KW-0732">Signal</keyword>
<evidence type="ECO:0000313" key="5">
    <source>
        <dbReference type="Proteomes" id="UP001157161"/>
    </source>
</evidence>
<dbReference type="RefSeq" id="WP_284252425.1">
    <property type="nucleotide sequence ID" value="NZ_BSUM01000001.1"/>
</dbReference>
<evidence type="ECO:0000256" key="2">
    <source>
        <dbReference type="SAM" id="SignalP"/>
    </source>
</evidence>
<comment type="caution">
    <text evidence="4">The sequence shown here is derived from an EMBL/GenBank/DDBJ whole genome shotgun (WGS) entry which is preliminary data.</text>
</comment>
<dbReference type="Gene3D" id="3.40.50.1110">
    <property type="entry name" value="SGNH hydrolase"/>
    <property type="match status" value="1"/>
</dbReference>
<keyword evidence="4" id="KW-0449">Lipoprotein</keyword>
<gene>
    <name evidence="4" type="ORF">GCM10025875_35390</name>
</gene>
<feature type="signal peptide" evidence="2">
    <location>
        <begin position="1"/>
        <end position="35"/>
    </location>
</feature>
<dbReference type="InterPro" id="IPR051532">
    <property type="entry name" value="Ester_Hydrolysis_Enzymes"/>
</dbReference>
<proteinExistence type="predicted"/>
<dbReference type="EMBL" id="BSUM01000001">
    <property type="protein sequence ID" value="GMA33547.1"/>
    <property type="molecule type" value="Genomic_DNA"/>
</dbReference>
<dbReference type="PANTHER" id="PTHR30383">
    <property type="entry name" value="THIOESTERASE 1/PROTEASE 1/LYSOPHOSPHOLIPASE L1"/>
    <property type="match status" value="1"/>
</dbReference>
<sequence length="325" mass="32138">MTLRRRPARVGRPLAAGTAAALLALVAGCGGEAPAPGPSTPGTATPETSPTSPTSSDPTTTGGAAEPGGPATAATATGEPLVHLAVGDSLTTGFASCAAVFVCQGASWAIGTDPAIDSLDTRLGEAGWAVTAVPAAREGARMADARPLVDAAFEAPGAPGAADVDLVTVLLGANDVCAPDVAAMTSTADYTAQLDALLSDLATRAPDAAVVLASIPAVTSVWDAANDDPEARAVWDNGLCATVLGGDDTARAAAAQRLVELDEAATATCQQHPACRTDDGAVAAVALTPAWLSDVDHFHPSPLGQAALAEAVWPAVDEALAQRGE</sequence>
<dbReference type="Pfam" id="PF13472">
    <property type="entry name" value="Lipase_GDSL_2"/>
    <property type="match status" value="1"/>
</dbReference>